<evidence type="ECO:0000313" key="2">
    <source>
        <dbReference type="EMBL" id="SFB20746.1"/>
    </source>
</evidence>
<evidence type="ECO:0000313" key="3">
    <source>
        <dbReference type="Proteomes" id="UP000198790"/>
    </source>
</evidence>
<dbReference type="EMBL" id="FOKK01000005">
    <property type="protein sequence ID" value="SFB20746.1"/>
    <property type="molecule type" value="Genomic_DNA"/>
</dbReference>
<organism evidence="2 3">
    <name type="scientific">Algoriphagus aquimarinus</name>
    <dbReference type="NCBI Taxonomy" id="237018"/>
    <lineage>
        <taxon>Bacteria</taxon>
        <taxon>Pseudomonadati</taxon>
        <taxon>Bacteroidota</taxon>
        <taxon>Cytophagia</taxon>
        <taxon>Cytophagales</taxon>
        <taxon>Cyclobacteriaceae</taxon>
        <taxon>Algoriphagus</taxon>
    </lineage>
</organism>
<dbReference type="Proteomes" id="UP000198790">
    <property type="component" value="Unassembled WGS sequence"/>
</dbReference>
<dbReference type="AlphaFoldDB" id="A0A1I0Z6K3"/>
<gene>
    <name evidence="2" type="ORF">SAMN04489723_105263</name>
</gene>
<protein>
    <recommendedName>
        <fullName evidence="4">DUF4397 domain-containing protein</fullName>
    </recommendedName>
</protein>
<feature type="signal peptide" evidence="1">
    <location>
        <begin position="1"/>
        <end position="23"/>
    </location>
</feature>
<evidence type="ECO:0008006" key="4">
    <source>
        <dbReference type="Google" id="ProtNLM"/>
    </source>
</evidence>
<dbReference type="RefSeq" id="WP_092896422.1">
    <property type="nucleotide sequence ID" value="NZ_FOKK01000005.1"/>
</dbReference>
<dbReference type="OrthoDB" id="822942at2"/>
<keyword evidence="1" id="KW-0732">Signal</keyword>
<name>A0A1I0Z6K3_9BACT</name>
<feature type="chain" id="PRO_5011475220" description="DUF4397 domain-containing protein" evidence="1">
    <location>
        <begin position="24"/>
        <end position="253"/>
    </location>
</feature>
<evidence type="ECO:0000256" key="1">
    <source>
        <dbReference type="SAM" id="SignalP"/>
    </source>
</evidence>
<accession>A0A1I0Z6K3</accession>
<sequence>MKTYNTTLCALFLGIAVIFSACSSDDDIDPTQTTQTNPIPNAPGDANAVLAAVMSYSDLPSSVPSIPGVGGLAIDVASGSFFTAAIGTNLVNVGDVKLNAKALTIPGGNAYINNPTDFSYSLVAGQTNTWQVAGGSGFDAFTHTTTKKMPSQVKFSSSVAASYSKGSDVTLSIEAVTSNTDNILWVISDGKTTVTKESKTTSVTFSSSELSVLKATSAGLVQAASYNAEEKSFGGKKVYFINETVHTKIIEIK</sequence>
<reference evidence="2 3" key="1">
    <citation type="submission" date="2016-10" db="EMBL/GenBank/DDBJ databases">
        <authorList>
            <person name="de Groot N.N."/>
        </authorList>
    </citation>
    <scope>NUCLEOTIDE SEQUENCE [LARGE SCALE GENOMIC DNA]</scope>
    <source>
        <strain evidence="2 3">DSM 23399</strain>
    </source>
</reference>
<dbReference type="PROSITE" id="PS51257">
    <property type="entry name" value="PROKAR_LIPOPROTEIN"/>
    <property type="match status" value="1"/>
</dbReference>
<keyword evidence="3" id="KW-1185">Reference proteome</keyword>
<proteinExistence type="predicted"/>